<keyword evidence="9" id="KW-0695">RNA-directed DNA polymerase</keyword>
<evidence type="ECO:0000256" key="15">
    <source>
        <dbReference type="RuleBase" id="RU363044"/>
    </source>
</evidence>
<dbReference type="InterPro" id="IPR010285">
    <property type="entry name" value="DNA_helicase_pif1-like_DEAD"/>
</dbReference>
<evidence type="ECO:0000256" key="16">
    <source>
        <dbReference type="SAM" id="MobiDB-lite"/>
    </source>
</evidence>
<keyword evidence="8" id="KW-0229">DNA integration</keyword>
<evidence type="ECO:0000259" key="18">
    <source>
        <dbReference type="PROSITE" id="PS50994"/>
    </source>
</evidence>
<dbReference type="GO" id="GO:0046983">
    <property type="term" value="F:protein dimerization activity"/>
    <property type="evidence" value="ECO:0007669"/>
    <property type="project" value="InterPro"/>
</dbReference>
<keyword evidence="5 15" id="KW-0378">Hydrolase</keyword>
<keyword evidence="6" id="KW-0460">Magnesium</keyword>
<feature type="domain" description="Reverse transcriptase" evidence="17">
    <location>
        <begin position="2054"/>
        <end position="2327"/>
    </location>
</feature>
<dbReference type="SUPFAM" id="SSF53098">
    <property type="entry name" value="Ribonuclease H-like"/>
    <property type="match status" value="2"/>
</dbReference>
<evidence type="ECO:0000256" key="11">
    <source>
        <dbReference type="ARBA" id="ARBA00023125"/>
    </source>
</evidence>
<keyword evidence="10" id="KW-0548">Nucleotidyltransferase</keyword>
<keyword evidence="12" id="KW-0496">Mitochondrion</keyword>
<dbReference type="Proteomes" id="UP001163105">
    <property type="component" value="Unassembled WGS sequence"/>
</dbReference>
<keyword evidence="10" id="KW-0239">DNA-directed DNA polymerase</keyword>
<keyword evidence="15" id="KW-0547">Nucleotide-binding</keyword>
<dbReference type="GO" id="GO:0004190">
    <property type="term" value="F:aspartic-type endopeptidase activity"/>
    <property type="evidence" value="ECO:0007669"/>
    <property type="project" value="UniProtKB-KW"/>
</dbReference>
<dbReference type="Gene3D" id="3.10.10.10">
    <property type="entry name" value="HIV Type 1 Reverse Transcriptase, subunit A, domain 1"/>
    <property type="match status" value="1"/>
</dbReference>
<keyword evidence="4" id="KW-0064">Aspartyl protease</keyword>
<comment type="catalytic activity">
    <reaction evidence="15">
        <text>ATP + H2O = ADP + phosphate + H(+)</text>
        <dbReference type="Rhea" id="RHEA:13065"/>
        <dbReference type="ChEBI" id="CHEBI:15377"/>
        <dbReference type="ChEBI" id="CHEBI:15378"/>
        <dbReference type="ChEBI" id="CHEBI:30616"/>
        <dbReference type="ChEBI" id="CHEBI:43474"/>
        <dbReference type="ChEBI" id="CHEBI:456216"/>
        <dbReference type="EC" id="5.6.2.3"/>
    </reaction>
</comment>
<dbReference type="GO" id="GO:0006281">
    <property type="term" value="P:DNA repair"/>
    <property type="evidence" value="ECO:0007669"/>
    <property type="project" value="UniProtKB-KW"/>
</dbReference>
<dbReference type="Gene3D" id="3.40.50.300">
    <property type="entry name" value="P-loop containing nucleotide triphosphate hydrolases"/>
    <property type="match status" value="2"/>
</dbReference>
<keyword evidence="11" id="KW-0238">DNA-binding</keyword>
<dbReference type="InterPro" id="IPR000477">
    <property type="entry name" value="RT_dom"/>
</dbReference>
<dbReference type="GO" id="GO:0006508">
    <property type="term" value="P:proteolysis"/>
    <property type="evidence" value="ECO:0007669"/>
    <property type="project" value="UniProtKB-KW"/>
</dbReference>
<gene>
    <name evidence="19" type="ORF">O9K51_10537</name>
</gene>
<dbReference type="FunFam" id="1.10.340.70:FF:000001">
    <property type="entry name" value="Retrovirus-related Pol polyprotein from transposon gypsy-like Protein"/>
    <property type="match status" value="1"/>
</dbReference>
<dbReference type="PROSITE" id="PS50878">
    <property type="entry name" value="RT_POL"/>
    <property type="match status" value="2"/>
</dbReference>
<evidence type="ECO:0000256" key="7">
    <source>
        <dbReference type="ARBA" id="ARBA00022884"/>
    </source>
</evidence>
<dbReference type="InterPro" id="IPR027417">
    <property type="entry name" value="P-loop_NTPase"/>
</dbReference>
<dbReference type="InterPro" id="IPR041588">
    <property type="entry name" value="Integrase_H2C2"/>
</dbReference>
<dbReference type="GO" id="GO:0043139">
    <property type="term" value="F:5'-3' DNA helicase activity"/>
    <property type="evidence" value="ECO:0007669"/>
    <property type="project" value="UniProtKB-EC"/>
</dbReference>
<dbReference type="InterPro" id="IPR008906">
    <property type="entry name" value="HATC_C_dom"/>
</dbReference>
<dbReference type="Pfam" id="PF05699">
    <property type="entry name" value="Dimer_Tnp_hAT"/>
    <property type="match status" value="1"/>
</dbReference>
<dbReference type="Pfam" id="PF20209">
    <property type="entry name" value="DUF6570"/>
    <property type="match status" value="1"/>
</dbReference>
<evidence type="ECO:0000256" key="3">
    <source>
        <dbReference type="ARBA" id="ARBA00022723"/>
    </source>
</evidence>
<evidence type="ECO:0000256" key="5">
    <source>
        <dbReference type="ARBA" id="ARBA00022801"/>
    </source>
</evidence>
<dbReference type="Gene3D" id="1.10.340.70">
    <property type="match status" value="1"/>
</dbReference>
<keyword evidence="15" id="KW-0227">DNA damage</keyword>
<dbReference type="GO" id="GO:0005634">
    <property type="term" value="C:nucleus"/>
    <property type="evidence" value="ECO:0007669"/>
    <property type="project" value="UniProtKB-ARBA"/>
</dbReference>
<dbReference type="InterPro" id="IPR025476">
    <property type="entry name" value="Helitron_helicase-like"/>
</dbReference>
<keyword evidence="14" id="KW-0511">Multifunctional enzyme</keyword>
<evidence type="ECO:0000256" key="10">
    <source>
        <dbReference type="ARBA" id="ARBA00022932"/>
    </source>
</evidence>
<dbReference type="GO" id="GO:0006310">
    <property type="term" value="P:DNA recombination"/>
    <property type="evidence" value="ECO:0007669"/>
    <property type="project" value="UniProtKB-KW"/>
</dbReference>
<dbReference type="Gene3D" id="3.30.70.270">
    <property type="match status" value="2"/>
</dbReference>
<dbReference type="GO" id="GO:0046872">
    <property type="term" value="F:metal ion binding"/>
    <property type="evidence" value="ECO:0007669"/>
    <property type="project" value="UniProtKB-KW"/>
</dbReference>
<dbReference type="InterPro" id="IPR056924">
    <property type="entry name" value="SH3_Tf2-1"/>
</dbReference>
<feature type="domain" description="Integrase catalytic" evidence="18">
    <location>
        <begin position="1846"/>
        <end position="2009"/>
    </location>
</feature>
<dbReference type="GO" id="GO:0015074">
    <property type="term" value="P:DNA integration"/>
    <property type="evidence" value="ECO:0007669"/>
    <property type="project" value="UniProtKB-KW"/>
</dbReference>
<evidence type="ECO:0000259" key="17">
    <source>
        <dbReference type="PROSITE" id="PS50878"/>
    </source>
</evidence>
<dbReference type="SUPFAM" id="SSF56672">
    <property type="entry name" value="DNA/RNA polymerases"/>
    <property type="match status" value="1"/>
</dbReference>
<evidence type="ECO:0000313" key="19">
    <source>
        <dbReference type="EMBL" id="KAJ6437000.1"/>
    </source>
</evidence>
<dbReference type="PROSITE" id="PS50994">
    <property type="entry name" value="INTEGRASE"/>
    <property type="match status" value="1"/>
</dbReference>
<keyword evidence="15" id="KW-0067">ATP-binding</keyword>
<dbReference type="CDD" id="cd18809">
    <property type="entry name" value="SF1_C_RecD"/>
    <property type="match status" value="1"/>
</dbReference>
<dbReference type="PANTHER" id="PTHR37984:SF5">
    <property type="entry name" value="PROTEIN NYNRIN-LIKE"/>
    <property type="match status" value="1"/>
</dbReference>
<evidence type="ECO:0000256" key="14">
    <source>
        <dbReference type="ARBA" id="ARBA00023268"/>
    </source>
</evidence>
<keyword evidence="3" id="KW-0479">Metal-binding</keyword>
<keyword evidence="13 15" id="KW-0233">DNA recombination</keyword>
<feature type="domain" description="Reverse transcriptase" evidence="17">
    <location>
        <begin position="1255"/>
        <end position="1434"/>
    </location>
</feature>
<keyword evidence="20" id="KW-1185">Reference proteome</keyword>
<dbReference type="InterPro" id="IPR036397">
    <property type="entry name" value="RNaseH_sf"/>
</dbReference>
<evidence type="ECO:0000256" key="9">
    <source>
        <dbReference type="ARBA" id="ARBA00022918"/>
    </source>
</evidence>
<dbReference type="GO" id="GO:0003964">
    <property type="term" value="F:RNA-directed DNA polymerase activity"/>
    <property type="evidence" value="ECO:0007669"/>
    <property type="project" value="UniProtKB-KW"/>
</dbReference>
<dbReference type="GO" id="GO:0005739">
    <property type="term" value="C:mitochondrion"/>
    <property type="evidence" value="ECO:0007669"/>
    <property type="project" value="UniProtKB-SubCell"/>
</dbReference>
<dbReference type="SUPFAM" id="SSF52540">
    <property type="entry name" value="P-loop containing nucleoside triphosphate hydrolases"/>
    <property type="match status" value="3"/>
</dbReference>
<dbReference type="Pfam" id="PF05970">
    <property type="entry name" value="PIF1"/>
    <property type="match status" value="2"/>
</dbReference>
<comment type="similarity">
    <text evidence="15">Belongs to the helicase family.</text>
</comment>
<dbReference type="Pfam" id="PF24626">
    <property type="entry name" value="SH3_Tf2-1"/>
    <property type="match status" value="1"/>
</dbReference>
<dbReference type="InterPro" id="IPR043128">
    <property type="entry name" value="Rev_trsase/Diguanyl_cyclase"/>
</dbReference>
<keyword evidence="15" id="KW-0234">DNA repair</keyword>
<proteinExistence type="inferred from homology"/>
<keyword evidence="2" id="KW-0645">Protease</keyword>
<protein>
    <recommendedName>
        <fullName evidence="15">ATP-dependent DNA helicase</fullName>
        <ecNumber evidence="15">5.6.2.3</ecNumber>
    </recommendedName>
</protein>
<comment type="cofactor">
    <cofactor evidence="15">
        <name>Mg(2+)</name>
        <dbReference type="ChEBI" id="CHEBI:18420"/>
    </cofactor>
</comment>
<evidence type="ECO:0000256" key="2">
    <source>
        <dbReference type="ARBA" id="ARBA00022670"/>
    </source>
</evidence>
<dbReference type="GO" id="GO:0003887">
    <property type="term" value="F:DNA-directed DNA polymerase activity"/>
    <property type="evidence" value="ECO:0007669"/>
    <property type="project" value="UniProtKB-KW"/>
</dbReference>
<keyword evidence="15" id="KW-0347">Helicase</keyword>
<dbReference type="Pfam" id="PF00078">
    <property type="entry name" value="RVT_1"/>
    <property type="match status" value="2"/>
</dbReference>
<dbReference type="CDD" id="cd09274">
    <property type="entry name" value="RNase_HI_RT_Ty3"/>
    <property type="match status" value="1"/>
</dbReference>
<organism evidence="19 20">
    <name type="scientific">Purpureocillium lavendulum</name>
    <dbReference type="NCBI Taxonomy" id="1247861"/>
    <lineage>
        <taxon>Eukaryota</taxon>
        <taxon>Fungi</taxon>
        <taxon>Dikarya</taxon>
        <taxon>Ascomycota</taxon>
        <taxon>Pezizomycotina</taxon>
        <taxon>Sordariomycetes</taxon>
        <taxon>Hypocreomycetidae</taxon>
        <taxon>Hypocreales</taxon>
        <taxon>Ophiocordycipitaceae</taxon>
        <taxon>Purpureocillium</taxon>
    </lineage>
</organism>
<dbReference type="InterPro" id="IPR041577">
    <property type="entry name" value="RT_RNaseH_2"/>
</dbReference>
<dbReference type="GO" id="GO:0003677">
    <property type="term" value="F:DNA binding"/>
    <property type="evidence" value="ECO:0007669"/>
    <property type="project" value="UniProtKB-KW"/>
</dbReference>
<dbReference type="FunFam" id="3.30.70.270:FF:000020">
    <property type="entry name" value="Transposon Tf2-6 polyprotein-like Protein"/>
    <property type="match status" value="1"/>
</dbReference>
<dbReference type="CDD" id="cd01647">
    <property type="entry name" value="RT_LTR"/>
    <property type="match status" value="1"/>
</dbReference>
<evidence type="ECO:0000256" key="8">
    <source>
        <dbReference type="ARBA" id="ARBA00022908"/>
    </source>
</evidence>
<dbReference type="InterPro" id="IPR043502">
    <property type="entry name" value="DNA/RNA_pol_sf"/>
</dbReference>
<dbReference type="Pfam" id="PF17921">
    <property type="entry name" value="Integrase_H2C2"/>
    <property type="match status" value="1"/>
</dbReference>
<dbReference type="Pfam" id="PF14214">
    <property type="entry name" value="Helitron_like_N"/>
    <property type="match status" value="1"/>
</dbReference>
<dbReference type="InterPro" id="IPR046700">
    <property type="entry name" value="DUF6570"/>
</dbReference>
<dbReference type="EC" id="5.6.2.3" evidence="15"/>
<evidence type="ECO:0000256" key="13">
    <source>
        <dbReference type="ARBA" id="ARBA00023172"/>
    </source>
</evidence>
<sequence>MKSLASDRCDEDDYQLFEEERAAIDLELMQNNETRWNSTFLMIQRAIRKREQIDHFIAYLETKTTEPRQGVPVEDHLAPQDWLLLAEIQSLLKPLYEITMRCQGWAKEGCYGALWEVMIGMEYLLNFFEEQKLLFSPPDANADDTRNAGASATTISQDTVLYELTRMADARDTCPSTPETNTIVHFCKLLLGQSPLYTAAVILHPRWNVSWLEANWTSREQLVWLRDAKSSVRKYFEQHYPPTERSDAVTTLIGKVMQPDEPSQFDQWMQSHDRYRMEEDDELGAYMRQAPVRRENLNPILWWRDHQEEYPRLSKFALDILAIPAMSVDPERTFSVTKLTNPESAEAQQLLNSINRQTAQLRGTRPYWYRKRRELESYAYNLRCPGMSGRVVEVAIAMAYTGWMARLALTWKMSMFAKSTPISGASTSQPPIRSQIESNSKEKAIPWLETYCLRRKKDSEEISCRFFFPRDTRDTAEVVRRQGQSYFSFEAARNDSLMNHYNRCLSLGCKMEKRTESYASLGLQILPYVSHQNPLLPLASRLMNKLLAERDFSGQEIAVDCRPYEQQGRSLRLHGDHDGEAEVIGTYENKRDGRKWTRWSRQAKPRVPYYFPRYKSNPRHHQYDDFCRVKLMLAHPHRDPNELRKINGHPDDYYGTPDVEERRPDPDEFQDEFHQPDLLEEDWLELARQLPDCPPSQEAVDLLGRRDIDVQYDWTLHVGRYADPGIVQGDYWRQLIAQNRLHMDVEDLPFDVRDTLNPEQRIVYDTFVGHFQCGSEEQILLHVDGGGGTGKSYLIKVLAFTELSPADANALQKKLRDVRYLVIDEKSMLGLRQLSWIDKRLRQVFPGRAAEFFGGISIILVGDFFQLPPIANKPLYFDGPLKDLHEVSGRTAYGAFIHTVFLKKAQRQQGDDQAGFRLALDELRGLKLSIESWKLLSQRVQAKVGQREVDAFDAALRIYSKKARVNEYNYEHLVRLKRPAIQVMAKNIGNGADRATSEQAGNLAGQFPNKNQVQIQQFRGNSAAELSTFLGTLQWVFREHPSHYRDEQRRIRLAAGHLSQTLRRDFLDNLHLKYDGSEENMSWENMEEWLWSNINNPRGRTRTAYASLTKLQQKPKQSFREFFRQYRAIESELPHTVPDWLRIEMFLFCCNKSIKDLFRSQNYPKSWNDLVEKGYDEIDNRAEEPVEDASPPEIPSAYQEWADVFSEEEAAKLPPLSGRSHPIDLEEGQIPPSGPIYNLSEHELAVLREYIASAQKKGWIRRSISPAGSPILFVPKKGGQLRLCVDYRGLNKITKKNRTALPLISAILDRLGRAKLFTKLDLKDAYHRLRIRQGDEWKTAFRCHYGHYEYQVMPFGLVNAPASFQQYINDALEGLVDITCVVYLDDILIFSEHAEQHEDDVKEVLRRLRKAGLYANLRKCEFSVRRVSFLGFVIDDEGIHMEEERVRAVAEWPAPRCVKDIQVFLGFTGFYRRFIKNYSRIVSPLTDCLGKRAPRPWLLEPRAVRAFEDLKTAFQNGPILKHFDPSKPIRIETDASQFAIGAIISQLHYDRWHPVAFLSRKLQDAETRYAVPDCELLAITEAFRQWRHYLAYTSQKITVLTDHLNHKYFLSKPKLTNRQVNALDQLCSFDFEIVYRPGLKNPADGLSRRPDHEDFMEIAGLRDSQEVGFGDRTGSLPAAPVADGRGTLDHLRRVARVLRTSRTTSQEEGTAVTAPALQETLQEALLAAQRGDAFVAQQKQLVSVPDSATAGKLSSEAWSTNDEGFLCYDKRIFVPAGLRNEILILFHDDEVAGHQGGTKTCKRIQAQYYWPGLRRDVRRYVSTCRECQLAKPRHHKPYGLLAPLPAPERPWQEISMDFITDLPTVRCEKKTYSGILVVVDRLTRYGRFIPVSARITSDGLATVFLREIFRYYGMPDGIVSDRGSLFTGHFWATFCHLLQCKRRLSTAFHPQTDGQTERINQTIEQYLRTFCNKEQSDWIDKLPMAEFTYNTSYHGTVKAAPAEVLMGYQPRSKGHVKGQLEAFSPNAMGRVRGLRELHERTALLIGNAQERQAHYYNKGREPKSFHEGDWVLISTKHLPLRRPTKKLTEKYVGPYQIERVIGGHKLAYRLRLPSTVRIHNVLPMSSLEPYLSRDKRPVEPEDNPFMAETTYDVEQILDHRAYNGVCKERLIQRMRARGISEDLLRWVEAFCSHRTATIHINGQTSEMQDLSQAGLPQGSPLSPVLFLFFNADLVQKRIDRHGGAVAFVDDFTAWVTSTTAQDNRAGIEAIIEKALDWERRSGATFNIQKTAIIHFTRKPHKSDTQPFTIKGQLVYPKTSVKVLGVIMDAGLKYNEHMATAANKGLEAAMELRRLRGVTPATARQLFASTVAPAVDYASNVWMHACKNKSASAINRVQRLGAQAIVGTFLTAATVVAEAEAHIASAQERFWKRAVKTWTDIHTLPTTNPLRNATSCIRKFRRYHRSPFYQVATVLKEIPMEELETINPFTLAPWAERTRTIITDETGNDVVGIGGIVEVPAPTHGPARAERFSSTIGMRKEQNPFSGELAAIACALQHLPALDHQHIVCMSTNKAAILSLGNPRQQSGQEHLTHIYDCIESLKDDRNTVTFAWIPASVEHELLKAAKQEARKATAKGATPSNHLGKHIKMIDTAFPGKHTKHLYDNLLSPKDFYYDDNLKQSAIERPVERRDFALPDPDWMGDLSHCPLSDRDKKLLEKFWTELENDRMEHCARCQETWFDMGLKDGICKRCIAKDRNKKEDEPWFFSAENQLDFGSTPAFLPQLTKVEEMLIAPVHVFVNVMQVRGQQYKYRGHIVHFLRDVGKVYRQLPLLPPELDVILLRPPNAGEHAHLNRQFRRQFRVRRRCLQQWLDFLCDNHPGYRDITVCPNRMSALPEDGDVLDQVATVEVNDPLAANLGDIDNTDIEADEVDQSAVPDLLPEDTEMEALHSHVLGEERDEPLPARPATQHQLEMPDIRRTPINEFNQSQPLLSLAFPTLFPCGQADFIDPRLRPIKYADYIQHALRWRFARHPTFRFVVFNTLMRAQARAKSGYFVKQHQQRRGPLSRDDLLEAFQNPESAEAQQLLNSINRQTAQLRGTRPYWYRKRRELESYAYNLRCPGAFITFSPADLHWRSLYQHLPQFQAWQELPEQQRMGMCSKLLRDNPHIAAWHFYRRFGLFRDIVLKQKFNVTDFWNRYEWQGRGSSHCHGLYWMDGAPNVDLENEHVRQEFARVWSFHVTAFNPEPARVQQQGEGNPLAVNPLQHPLTFQWLSQVLNRCQRHHCSEAYCLRKKKGSDQISCRFFFPRDTRDVAEVVRRQGQSYFSFEAARNDSLMNHYSRCLSLGWLANIDISPCTSLQAVINYAAKYCSKMEKQTESYASLGRQILPYVSHQIPLLSFASRLMNKLLAERDFSGQEICHVLLNCELQDGTRVVRAVDCRTYEQQGRSLRLQGDHDDDAEVVGIYEKYLSRPALHEELTYLDFLANWNTSKRDGRKWTRWSRQAKPRVLYYFPRYNSNRQHQQYDDFCRVKLMLAHPHRDPNELRKINGVEYESHASAAEFCYANHQHPDDYYGTPNAEERRPDPDEFEEEFHEPDLLEEDWLELARQLPDCPPSQEAVDLLGRRDIDVQYDWTPHVGRYADPGIVQGDYWRQLIAQNRLHMDVEDLPFEVRDTLNAEQWIVYDTFVGHFQCGSEEQILLHVDGGGGTGKSYLIKVLSSHLQKLAGNRPSPIWRAAPTGVASNQIMGTTLHSLLRLPVDRAFTELSPADANALQKKLRDVRYLVIDEKSMLGLRQLSWIDKRLRQVFPSRAAEFFGGMSIILVGDFFQLPPIANKPLYFDGPLKDLQEVSGQTAYRAFSHTVFLKKAQRQQGDDQAGFRLALDELRGLKLSIGSWKLLSQRVQAKLGQRDVDSFDAALRIYGKKARVHEYNYEHLVRLKRPAIQVTAKNLGNGADKATSEQAGNLAGQFAICIGARLMLTQNIWHPTGLVNGAQGTVYDIGWAPGADTHRDPPSVIMMVMDKYTGPSYLTTDDGREVVPILPVKRDFFLGASACTRTQFPLMASYAITVHKSQSITVDKMVTDLSERDFQTGLSYVAVSRVKTLEGLMIDTPFERASLHYEKLPNGK</sequence>
<feature type="compositionally biased region" description="Basic and acidic residues" evidence="16">
    <location>
        <begin position="642"/>
        <end position="652"/>
    </location>
</feature>
<accession>A0AB34FDP9</accession>
<comment type="caution">
    <text evidence="19">The sequence shown here is derived from an EMBL/GenBank/DDBJ whole genome shotgun (WGS) entry which is preliminary data.</text>
</comment>
<feature type="region of interest" description="Disordered" evidence="16">
    <location>
        <begin position="642"/>
        <end position="670"/>
    </location>
</feature>
<comment type="subcellular location">
    <subcellularLocation>
        <location evidence="1">Mitochondrion</location>
    </subcellularLocation>
</comment>
<evidence type="ECO:0000256" key="1">
    <source>
        <dbReference type="ARBA" id="ARBA00004173"/>
    </source>
</evidence>
<dbReference type="PANTHER" id="PTHR37984">
    <property type="entry name" value="PROTEIN CBG26694"/>
    <property type="match status" value="1"/>
</dbReference>
<evidence type="ECO:0000256" key="12">
    <source>
        <dbReference type="ARBA" id="ARBA00023128"/>
    </source>
</evidence>
<dbReference type="GO" id="GO:0003723">
    <property type="term" value="F:RNA binding"/>
    <property type="evidence" value="ECO:0007669"/>
    <property type="project" value="UniProtKB-KW"/>
</dbReference>
<evidence type="ECO:0000256" key="6">
    <source>
        <dbReference type="ARBA" id="ARBA00022842"/>
    </source>
</evidence>
<dbReference type="EMBL" id="JAQHRD010000015">
    <property type="protein sequence ID" value="KAJ6437000.1"/>
    <property type="molecule type" value="Genomic_DNA"/>
</dbReference>
<name>A0AB34FDP9_9HYPO</name>
<dbReference type="Gene3D" id="3.30.420.10">
    <property type="entry name" value="Ribonuclease H-like superfamily/Ribonuclease H"/>
    <property type="match status" value="2"/>
</dbReference>
<evidence type="ECO:0000256" key="4">
    <source>
        <dbReference type="ARBA" id="ARBA00022750"/>
    </source>
</evidence>
<dbReference type="GO" id="GO:0000723">
    <property type="term" value="P:telomere maintenance"/>
    <property type="evidence" value="ECO:0007669"/>
    <property type="project" value="InterPro"/>
</dbReference>
<dbReference type="InterPro" id="IPR001584">
    <property type="entry name" value="Integrase_cat-core"/>
</dbReference>
<dbReference type="GO" id="GO:0005524">
    <property type="term" value="F:ATP binding"/>
    <property type="evidence" value="ECO:0007669"/>
    <property type="project" value="UniProtKB-KW"/>
</dbReference>
<feature type="compositionally biased region" description="Basic and acidic residues" evidence="16">
    <location>
        <begin position="659"/>
        <end position="670"/>
    </location>
</feature>
<keyword evidence="7" id="KW-0694">RNA-binding</keyword>
<dbReference type="InterPro" id="IPR050951">
    <property type="entry name" value="Retrovirus_Pol_polyprotein"/>
</dbReference>
<evidence type="ECO:0000313" key="20">
    <source>
        <dbReference type="Proteomes" id="UP001163105"/>
    </source>
</evidence>
<dbReference type="InterPro" id="IPR012337">
    <property type="entry name" value="RNaseH-like_sf"/>
</dbReference>
<reference evidence="19" key="1">
    <citation type="submission" date="2023-01" db="EMBL/GenBank/DDBJ databases">
        <title>The growth and conidiation of Purpureocillium lavendulum are regulated by nitrogen source and histone H3K14 acetylation.</title>
        <authorList>
            <person name="Tang P."/>
            <person name="Han J."/>
            <person name="Zhang C."/>
            <person name="Tang P."/>
            <person name="Qi F."/>
            <person name="Zhang K."/>
            <person name="Liang L."/>
        </authorList>
    </citation>
    <scope>NUCLEOTIDE SEQUENCE</scope>
    <source>
        <strain evidence="19">YMF1.00683</strain>
    </source>
</reference>
<dbReference type="Pfam" id="PF17919">
    <property type="entry name" value="RT_RNaseH_2"/>
    <property type="match status" value="1"/>
</dbReference>
<keyword evidence="10" id="KW-0808">Transferase</keyword>